<keyword evidence="3" id="KW-1185">Reference proteome</keyword>
<feature type="transmembrane region" description="Helical" evidence="1">
    <location>
        <begin position="12"/>
        <end position="29"/>
    </location>
</feature>
<proteinExistence type="predicted"/>
<reference evidence="2" key="1">
    <citation type="submission" date="2020-11" db="EMBL/GenBank/DDBJ databases">
        <authorList>
            <consortium name="DOE Joint Genome Institute"/>
            <person name="Ahrendt S."/>
            <person name="Riley R."/>
            <person name="Andreopoulos W."/>
            <person name="Labutti K."/>
            <person name="Pangilinan J."/>
            <person name="Ruiz-Duenas F.J."/>
            <person name="Barrasa J.M."/>
            <person name="Sanchez-Garcia M."/>
            <person name="Camarero S."/>
            <person name="Miyauchi S."/>
            <person name="Serrano A."/>
            <person name="Linde D."/>
            <person name="Babiker R."/>
            <person name="Drula E."/>
            <person name="Ayuso-Fernandez I."/>
            <person name="Pacheco R."/>
            <person name="Padilla G."/>
            <person name="Ferreira P."/>
            <person name="Barriuso J."/>
            <person name="Kellner H."/>
            <person name="Castanera R."/>
            <person name="Alfaro M."/>
            <person name="Ramirez L."/>
            <person name="Pisabarro A.G."/>
            <person name="Kuo A."/>
            <person name="Tritt A."/>
            <person name="Lipzen A."/>
            <person name="He G."/>
            <person name="Yan M."/>
            <person name="Ng V."/>
            <person name="Cullen D."/>
            <person name="Martin F."/>
            <person name="Rosso M.-N."/>
            <person name="Henrissat B."/>
            <person name="Hibbett D."/>
            <person name="Martinez A.T."/>
            <person name="Grigoriev I.V."/>
        </authorList>
    </citation>
    <scope>NUCLEOTIDE SEQUENCE</scope>
    <source>
        <strain evidence="2">CBS 506.95</strain>
    </source>
</reference>
<evidence type="ECO:0008006" key="4">
    <source>
        <dbReference type="Google" id="ProtNLM"/>
    </source>
</evidence>
<keyword evidence="1" id="KW-0812">Transmembrane</keyword>
<evidence type="ECO:0000313" key="3">
    <source>
        <dbReference type="Proteomes" id="UP000807306"/>
    </source>
</evidence>
<keyword evidence="1" id="KW-0472">Membrane</keyword>
<name>A0A9P6EJ72_9AGAR</name>
<evidence type="ECO:0000313" key="2">
    <source>
        <dbReference type="EMBL" id="KAF9530681.1"/>
    </source>
</evidence>
<organism evidence="2 3">
    <name type="scientific">Crepidotus variabilis</name>
    <dbReference type="NCBI Taxonomy" id="179855"/>
    <lineage>
        <taxon>Eukaryota</taxon>
        <taxon>Fungi</taxon>
        <taxon>Dikarya</taxon>
        <taxon>Basidiomycota</taxon>
        <taxon>Agaricomycotina</taxon>
        <taxon>Agaricomycetes</taxon>
        <taxon>Agaricomycetidae</taxon>
        <taxon>Agaricales</taxon>
        <taxon>Agaricineae</taxon>
        <taxon>Crepidotaceae</taxon>
        <taxon>Crepidotus</taxon>
    </lineage>
</organism>
<evidence type="ECO:0000256" key="1">
    <source>
        <dbReference type="SAM" id="Phobius"/>
    </source>
</evidence>
<dbReference type="Proteomes" id="UP000807306">
    <property type="component" value="Unassembled WGS sequence"/>
</dbReference>
<feature type="transmembrane region" description="Helical" evidence="1">
    <location>
        <begin position="68"/>
        <end position="88"/>
    </location>
</feature>
<accession>A0A9P6EJ72</accession>
<comment type="caution">
    <text evidence="2">The sequence shown here is derived from an EMBL/GenBank/DDBJ whole genome shotgun (WGS) entry which is preliminary data.</text>
</comment>
<sequence length="130" mass="14840">MVEVVKTPRRDSSFFCCSFLFFFSAFYLAPSASTTYRSITISTHRNYPPTGIPPTTSTYSDILSSSRFRFFSSHVVLTMLSFFLLLFFRFSLSTSSIHLSLYFISTHLHSSLFVSRSQDLNISSYTGSQE</sequence>
<dbReference type="AlphaFoldDB" id="A0A9P6EJ72"/>
<dbReference type="EMBL" id="MU157838">
    <property type="protein sequence ID" value="KAF9530681.1"/>
    <property type="molecule type" value="Genomic_DNA"/>
</dbReference>
<keyword evidence="1" id="KW-1133">Transmembrane helix</keyword>
<gene>
    <name evidence="2" type="ORF">CPB83DRAFT_850098</name>
</gene>
<protein>
    <recommendedName>
        <fullName evidence="4">Transmembrane protein</fullName>
    </recommendedName>
</protein>